<protein>
    <submittedName>
        <fullName evidence="2">S9 family peptidase</fullName>
    </submittedName>
</protein>
<feature type="domain" description="Peptidase S9 prolyl oligopeptidase catalytic" evidence="1">
    <location>
        <begin position="734"/>
        <end position="915"/>
    </location>
</feature>
<accession>A0ABS3Z398</accession>
<evidence type="ECO:0000259" key="1">
    <source>
        <dbReference type="Pfam" id="PF00326"/>
    </source>
</evidence>
<evidence type="ECO:0000313" key="3">
    <source>
        <dbReference type="Proteomes" id="UP000677244"/>
    </source>
</evidence>
<comment type="caution">
    <text evidence="2">The sequence shown here is derived from an EMBL/GenBank/DDBJ whole genome shotgun (WGS) entry which is preliminary data.</text>
</comment>
<proteinExistence type="predicted"/>
<dbReference type="Pfam" id="PF00326">
    <property type="entry name" value="Peptidase_S9"/>
    <property type="match status" value="1"/>
</dbReference>
<dbReference type="Proteomes" id="UP000677244">
    <property type="component" value="Unassembled WGS sequence"/>
</dbReference>
<dbReference type="SUPFAM" id="SSF82171">
    <property type="entry name" value="DPP6 N-terminal domain-like"/>
    <property type="match status" value="1"/>
</dbReference>
<dbReference type="RefSeq" id="WP_209143432.1">
    <property type="nucleotide sequence ID" value="NZ_JAGHKO010000014.1"/>
</dbReference>
<dbReference type="InterPro" id="IPR029058">
    <property type="entry name" value="AB_hydrolase_fold"/>
</dbReference>
<dbReference type="PANTHER" id="PTHR11731:SF193">
    <property type="entry name" value="DIPEPTIDYL PEPTIDASE 9"/>
    <property type="match status" value="1"/>
</dbReference>
<dbReference type="SUPFAM" id="SSF53474">
    <property type="entry name" value="alpha/beta-Hydrolases"/>
    <property type="match status" value="1"/>
</dbReference>
<dbReference type="Gene3D" id="3.40.50.1820">
    <property type="entry name" value="alpha/beta hydrolase"/>
    <property type="match status" value="1"/>
</dbReference>
<reference evidence="2 3" key="1">
    <citation type="submission" date="2021-03" db="EMBL/GenBank/DDBJ databases">
        <title>Assistant Professor.</title>
        <authorList>
            <person name="Huq M.A."/>
        </authorList>
    </citation>
    <scope>NUCLEOTIDE SEQUENCE [LARGE SCALE GENOMIC DNA]</scope>
    <source>
        <strain evidence="2 3">MAH-29</strain>
    </source>
</reference>
<evidence type="ECO:0000313" key="2">
    <source>
        <dbReference type="EMBL" id="MBO9204651.1"/>
    </source>
</evidence>
<organism evidence="2 3">
    <name type="scientific">Niastella soli</name>
    <dbReference type="NCBI Taxonomy" id="2821487"/>
    <lineage>
        <taxon>Bacteria</taxon>
        <taxon>Pseudomonadati</taxon>
        <taxon>Bacteroidota</taxon>
        <taxon>Chitinophagia</taxon>
        <taxon>Chitinophagales</taxon>
        <taxon>Chitinophagaceae</taxon>
        <taxon>Niastella</taxon>
    </lineage>
</organism>
<dbReference type="EMBL" id="JAGHKO010000014">
    <property type="protein sequence ID" value="MBO9204651.1"/>
    <property type="molecule type" value="Genomic_DNA"/>
</dbReference>
<dbReference type="InterPro" id="IPR001375">
    <property type="entry name" value="Peptidase_S9_cat"/>
</dbReference>
<sequence length="946" mass="106814">MATVILSSCVKLQFGNYLKTFLLFGVIFLNTRFLIAQKRSIDVTELGNWLSVSNPCISNDGEFVGYNTEVPAGYTTPKKNVTLIIRSQNGTWKKEIPNGQNFTFLENSRFGVFTVNDSLYMIEIGKDPVKFVADASLFDFPAAGQNNWIAYQLKNETKDVVLRDVASGQERIFPNAESFAFDRSRQHFLIQLNDSKDSCKCTVLKLLSLPKMETKEIWSSDLLKDAKVNPSSLIFDGRGKQLLFSTTTNDSPESATIWYYNTSMDRAKIKVSAQTAGISGYTIGSITGFSQNGKWIFFNLQEPWSNKIKDSTAASVDLWSYKDAILQPAQSELPATKTLTAVMQSNADAALRIFGETDKIETFPDKITGDFIVIADNYVFQHNYFPTWWKWSKQPVLSVMSLVDGHKIPIGGKDWNQNIGTAGLSFSPLGKYLIFFDSKIGSYFSCELATGKIINVTKGVSVKLTDDFEYGEYNLRSQVGQDIFWFTNDKAFIIYDNYDMWKIDPAGGVAPRNLTRGYGTKTQTQLRLLHEPTLEEPIDDLTDRVLLVGFNILNKYNGFYQGFLIRNIDPQLLTMGPYTYYHAPSQAPAKYIGFDEGMEPLKVANAKCWLVKRQSVTNAPNYFITRDLKTFTPVSDIQPQKDINWINGELITWKEDDSSILQGILYKPEDFNPDKKYPVIIHHYRRFSDRLYEFPMPNLTRGDMNIPWFVSQGYLVLTPDIHFLPPEKAGKGTSEQAYNAIISAVNYLSKLSYIDTKRLGIQGHSFGGGTTSYIITKTSVFAAAAEASGLTDLVSGYSTLIPFYPPGTRVETMDKQLTLETQMGGTLWAEKDRYLASSAVLNADKVKTPLLIMHNKLDGQIQWRQSVELYLSLRRLGQKVWMLQYDNEDHTVIDDVNALDYTIRLTQYFDYYLKGKLPAKWMTEGVPAKLKGIETGYAPDESGAKP</sequence>
<dbReference type="PANTHER" id="PTHR11731">
    <property type="entry name" value="PROTEASE FAMILY S9B,C DIPEPTIDYL-PEPTIDASE IV-RELATED"/>
    <property type="match status" value="1"/>
</dbReference>
<dbReference type="InterPro" id="IPR050278">
    <property type="entry name" value="Serine_Prot_S9B/DPPIV"/>
</dbReference>
<gene>
    <name evidence="2" type="ORF">J7I42_30465</name>
</gene>
<name>A0ABS3Z398_9BACT</name>
<keyword evidence="3" id="KW-1185">Reference proteome</keyword>